<evidence type="ECO:0000256" key="1">
    <source>
        <dbReference type="ARBA" id="ARBA00022460"/>
    </source>
</evidence>
<evidence type="ECO:0000313" key="7">
    <source>
        <dbReference type="Proteomes" id="UP000653454"/>
    </source>
</evidence>
<sequence length="380" mass="43874">MAPLLKILWLSAYLMVSNCQEDSKSQEDALYSRTYQTETEGPKYSFGYGVTDAKTGDVKSVWEAKDGDTVKGHYSVLEADGSVRTVDYSANAKTGFQATVKNDGTPAPAKLAQMEEKSLREYDYTAFPSFDERKRTKSRYPESDESEEYPPVLSYTDYLKRMTDEDNEPNRHKINSFSSKIKHGSSKKHAYKNKNKYSNVLEIDLTKSKFPEVHDDDYIPDKYYNDQSDLRPMPSYSSHSYYKAPKPYESGLKPDRYKGHQESYSDMYDYMAASDVSNVYPDMDISKLKRRPSPYKKTKNPELAYAANFDDDYILVPKKKYKIHSKIVEPPTFDDSDDDYEPHSHDENCRHKDKSKEVVVRKVVKKAKKPVINLLDIFDI</sequence>
<keyword evidence="2 5" id="KW-0732">Signal</keyword>
<gene>
    <name evidence="6" type="ORF">PLXY2_LOCUS16699</name>
</gene>
<dbReference type="PANTHER" id="PTHR12236">
    <property type="entry name" value="STRUCTURAL CONTITUENT OF CUTICLE"/>
    <property type="match status" value="1"/>
</dbReference>
<dbReference type="PROSITE" id="PS00233">
    <property type="entry name" value="CHIT_BIND_RR_1"/>
    <property type="match status" value="1"/>
</dbReference>
<dbReference type="PROSITE" id="PS51155">
    <property type="entry name" value="CHIT_BIND_RR_2"/>
    <property type="match status" value="1"/>
</dbReference>
<comment type="caution">
    <text evidence="6">The sequence shown here is derived from an EMBL/GenBank/DDBJ whole genome shotgun (WGS) entry which is preliminary data.</text>
</comment>
<accession>A0A8S4GHC1</accession>
<evidence type="ECO:0000256" key="3">
    <source>
        <dbReference type="PROSITE-ProRule" id="PRU00497"/>
    </source>
</evidence>
<name>A0A8S4GHC1_PLUXY</name>
<feature type="compositionally biased region" description="Basic and acidic residues" evidence="4">
    <location>
        <begin position="341"/>
        <end position="355"/>
    </location>
</feature>
<evidence type="ECO:0000256" key="2">
    <source>
        <dbReference type="ARBA" id="ARBA00022729"/>
    </source>
</evidence>
<dbReference type="EMBL" id="CAJHNJ030000691">
    <property type="protein sequence ID" value="CAG9138482.1"/>
    <property type="molecule type" value="Genomic_DNA"/>
</dbReference>
<evidence type="ECO:0000256" key="4">
    <source>
        <dbReference type="SAM" id="MobiDB-lite"/>
    </source>
</evidence>
<keyword evidence="7" id="KW-1185">Reference proteome</keyword>
<organism evidence="6 7">
    <name type="scientific">Plutella xylostella</name>
    <name type="common">Diamondback moth</name>
    <name type="synonym">Plutella maculipennis</name>
    <dbReference type="NCBI Taxonomy" id="51655"/>
    <lineage>
        <taxon>Eukaryota</taxon>
        <taxon>Metazoa</taxon>
        <taxon>Ecdysozoa</taxon>
        <taxon>Arthropoda</taxon>
        <taxon>Hexapoda</taxon>
        <taxon>Insecta</taxon>
        <taxon>Pterygota</taxon>
        <taxon>Neoptera</taxon>
        <taxon>Endopterygota</taxon>
        <taxon>Lepidoptera</taxon>
        <taxon>Glossata</taxon>
        <taxon>Ditrysia</taxon>
        <taxon>Yponomeutoidea</taxon>
        <taxon>Plutellidae</taxon>
        <taxon>Plutella</taxon>
    </lineage>
</organism>
<feature type="region of interest" description="Disordered" evidence="4">
    <location>
        <begin position="329"/>
        <end position="355"/>
    </location>
</feature>
<feature type="compositionally biased region" description="Basic residues" evidence="4">
    <location>
        <begin position="180"/>
        <end position="193"/>
    </location>
</feature>
<feature type="chain" id="PRO_5035719838" evidence="5">
    <location>
        <begin position="20"/>
        <end position="380"/>
    </location>
</feature>
<feature type="region of interest" description="Disordered" evidence="4">
    <location>
        <begin position="164"/>
        <end position="193"/>
    </location>
</feature>
<dbReference type="Proteomes" id="UP000653454">
    <property type="component" value="Unassembled WGS sequence"/>
</dbReference>
<dbReference type="GO" id="GO:0031012">
    <property type="term" value="C:extracellular matrix"/>
    <property type="evidence" value="ECO:0007669"/>
    <property type="project" value="TreeGrafter"/>
</dbReference>
<dbReference type="Pfam" id="PF00379">
    <property type="entry name" value="Chitin_bind_4"/>
    <property type="match status" value="1"/>
</dbReference>
<reference evidence="6" key="1">
    <citation type="submission" date="2020-11" db="EMBL/GenBank/DDBJ databases">
        <authorList>
            <person name="Whiteford S."/>
        </authorList>
    </citation>
    <scope>NUCLEOTIDE SEQUENCE</scope>
</reference>
<keyword evidence="1 3" id="KW-0193">Cuticle</keyword>
<dbReference type="InterPro" id="IPR031311">
    <property type="entry name" value="CHIT_BIND_RR_consensus"/>
</dbReference>
<proteinExistence type="predicted"/>
<feature type="signal peptide" evidence="5">
    <location>
        <begin position="1"/>
        <end position="19"/>
    </location>
</feature>
<protein>
    <submittedName>
        <fullName evidence="6">(diamondback moth) hypothetical protein</fullName>
    </submittedName>
</protein>
<dbReference type="PANTHER" id="PTHR12236:SF81">
    <property type="entry name" value="CUTICLE PROTEIN 19-LIKE PROTEIN"/>
    <property type="match status" value="1"/>
</dbReference>
<dbReference type="PRINTS" id="PR00947">
    <property type="entry name" value="CUTICLE"/>
</dbReference>
<dbReference type="GO" id="GO:0042302">
    <property type="term" value="F:structural constituent of cuticle"/>
    <property type="evidence" value="ECO:0007669"/>
    <property type="project" value="UniProtKB-UniRule"/>
</dbReference>
<dbReference type="GO" id="GO:0005615">
    <property type="term" value="C:extracellular space"/>
    <property type="evidence" value="ECO:0007669"/>
    <property type="project" value="TreeGrafter"/>
</dbReference>
<dbReference type="InterPro" id="IPR000618">
    <property type="entry name" value="Insect_cuticle"/>
</dbReference>
<dbReference type="InterPro" id="IPR051217">
    <property type="entry name" value="Insect_Cuticle_Struc_Prot"/>
</dbReference>
<evidence type="ECO:0000256" key="5">
    <source>
        <dbReference type="SAM" id="SignalP"/>
    </source>
</evidence>
<dbReference type="AlphaFoldDB" id="A0A8S4GHC1"/>
<evidence type="ECO:0000313" key="6">
    <source>
        <dbReference type="EMBL" id="CAG9138482.1"/>
    </source>
</evidence>